<dbReference type="Gene3D" id="1.10.530.10">
    <property type="match status" value="1"/>
</dbReference>
<organism evidence="4 5">
    <name type="scientific">Afipia massiliensis</name>
    <dbReference type="NCBI Taxonomy" id="211460"/>
    <lineage>
        <taxon>Bacteria</taxon>
        <taxon>Pseudomonadati</taxon>
        <taxon>Pseudomonadota</taxon>
        <taxon>Alphaproteobacteria</taxon>
        <taxon>Hyphomicrobiales</taxon>
        <taxon>Nitrobacteraceae</taxon>
        <taxon>Afipia</taxon>
    </lineage>
</organism>
<accession>A0A840N2W6</accession>
<feature type="domain" description="Transglycosylase SLT" evidence="3">
    <location>
        <begin position="106"/>
        <end position="397"/>
    </location>
</feature>
<reference evidence="4 5" key="1">
    <citation type="submission" date="2020-08" db="EMBL/GenBank/DDBJ databases">
        <title>Genomic Encyclopedia of Type Strains, Phase IV (KMG-IV): sequencing the most valuable type-strain genomes for metagenomic binning, comparative biology and taxonomic classification.</title>
        <authorList>
            <person name="Goeker M."/>
        </authorList>
    </citation>
    <scope>NUCLEOTIDE SEQUENCE [LARGE SCALE GENOMIC DNA]</scope>
    <source>
        <strain evidence="4 5">DSM 17498</strain>
    </source>
</reference>
<dbReference type="NCBIfam" id="TIGR02283">
    <property type="entry name" value="MltB_2"/>
    <property type="match status" value="1"/>
</dbReference>
<dbReference type="FunFam" id="1.10.8.350:FF:000001">
    <property type="entry name" value="Lytic murein transglycosylase B"/>
    <property type="match status" value="1"/>
</dbReference>
<feature type="domain" description="Peptidoglycan binding-like" evidence="2">
    <location>
        <begin position="418"/>
        <end position="473"/>
    </location>
</feature>
<evidence type="ECO:0000259" key="2">
    <source>
        <dbReference type="Pfam" id="PF01471"/>
    </source>
</evidence>
<name>A0A840N2W6_9BRAD</name>
<dbReference type="Proteomes" id="UP000521227">
    <property type="component" value="Unassembled WGS sequence"/>
</dbReference>
<dbReference type="SUPFAM" id="SSF53955">
    <property type="entry name" value="Lysozyme-like"/>
    <property type="match status" value="1"/>
</dbReference>
<dbReference type="Gene3D" id="1.10.8.350">
    <property type="entry name" value="Bacterial muramidase"/>
    <property type="match status" value="1"/>
</dbReference>
<dbReference type="InterPro" id="IPR036366">
    <property type="entry name" value="PGBDSf"/>
</dbReference>
<dbReference type="InterPro" id="IPR031304">
    <property type="entry name" value="SLT_2"/>
</dbReference>
<evidence type="ECO:0000313" key="4">
    <source>
        <dbReference type="EMBL" id="MBB5054433.1"/>
    </source>
</evidence>
<dbReference type="SUPFAM" id="SSF47090">
    <property type="entry name" value="PGBD-like"/>
    <property type="match status" value="1"/>
</dbReference>
<dbReference type="Pfam" id="PF01471">
    <property type="entry name" value="PG_binding_1"/>
    <property type="match status" value="1"/>
</dbReference>
<dbReference type="PANTHER" id="PTHR30163:SF8">
    <property type="entry name" value="LYTIC MUREIN TRANSGLYCOSYLASE"/>
    <property type="match status" value="1"/>
</dbReference>
<dbReference type="RefSeq" id="WP_184088667.1">
    <property type="nucleotide sequence ID" value="NZ_JACHIJ010000007.1"/>
</dbReference>
<evidence type="ECO:0000259" key="3">
    <source>
        <dbReference type="Pfam" id="PF13406"/>
    </source>
</evidence>
<comment type="caution">
    <text evidence="4">The sequence shown here is derived from an EMBL/GenBank/DDBJ whole genome shotgun (WGS) entry which is preliminary data.</text>
</comment>
<evidence type="ECO:0000313" key="5">
    <source>
        <dbReference type="Proteomes" id="UP000521227"/>
    </source>
</evidence>
<dbReference type="AlphaFoldDB" id="A0A840N2W6"/>
<proteinExistence type="predicted"/>
<dbReference type="Gene3D" id="1.10.101.10">
    <property type="entry name" value="PGBD-like superfamily/PGBD"/>
    <property type="match status" value="1"/>
</dbReference>
<dbReference type="GO" id="GO:0008933">
    <property type="term" value="F:peptidoglycan lytic transglycosylase activity"/>
    <property type="evidence" value="ECO:0007669"/>
    <property type="project" value="TreeGrafter"/>
</dbReference>
<dbReference type="GO" id="GO:0009253">
    <property type="term" value="P:peptidoglycan catabolic process"/>
    <property type="evidence" value="ECO:0007669"/>
    <property type="project" value="TreeGrafter"/>
</dbReference>
<sequence>MTRIDREQSAWLMVAGAALTVSVVAVVSLMAGPAHGQTASGRGGLVQPRGDITGSIQQQPQAPRQMRPAPRRMAQAAPPKEWSGEDGASGHPLMTADAIRRSAANFDRCVAGFWPEAHRRGVSQASFQRFTADLSPDLRIMDLMDSQPEFTKAVWDYLDILVTDARLARGREVLAQHAATFAAVEKAYGVDRYIIAAIWGIESNYSTQGGDRSVLNSTATLACIGRRQGYFKDEFLAALEILHHGDLTPQQLRGSWAGAFGATQFMPTAFKRFAVDFDRDGKRNVVDDVPDIIASTAAKFKKDNWQQGQTWGYEVEVPQGFNYLHADRAKSYTIGQWEQLGVRRAGGKPFPRNSDKAFLLAPAGADGPGFLMLGNFRSIMRYNPSEAYALAIGHFADRLRGGGPFLQEWPRQERVLSRTERLELQQLLAQRGFYRGEPDGNLGGETRNALRSFQASIGAPADGFASSGVLDRLRRR</sequence>
<dbReference type="PANTHER" id="PTHR30163">
    <property type="entry name" value="MEMBRANE-BOUND LYTIC MUREIN TRANSGLYCOSYLASE B"/>
    <property type="match status" value="1"/>
</dbReference>
<feature type="region of interest" description="Disordered" evidence="1">
    <location>
        <begin position="34"/>
        <end position="91"/>
    </location>
</feature>
<dbReference type="Pfam" id="PF13406">
    <property type="entry name" value="SLT_2"/>
    <property type="match status" value="1"/>
</dbReference>
<gene>
    <name evidence="4" type="ORF">HNQ36_004435</name>
</gene>
<evidence type="ECO:0000256" key="1">
    <source>
        <dbReference type="SAM" id="MobiDB-lite"/>
    </source>
</evidence>
<protein>
    <submittedName>
        <fullName evidence="4">Lytic murein transglycosylase</fullName>
    </submittedName>
</protein>
<dbReference type="InterPro" id="IPR043426">
    <property type="entry name" value="MltB-like"/>
</dbReference>
<dbReference type="InterPro" id="IPR002477">
    <property type="entry name" value="Peptidoglycan-bd-like"/>
</dbReference>
<dbReference type="EMBL" id="JACHIJ010000007">
    <property type="protein sequence ID" value="MBB5054433.1"/>
    <property type="molecule type" value="Genomic_DNA"/>
</dbReference>
<dbReference type="InterPro" id="IPR011970">
    <property type="entry name" value="MltB_2"/>
</dbReference>
<dbReference type="InterPro" id="IPR036365">
    <property type="entry name" value="PGBD-like_sf"/>
</dbReference>
<dbReference type="InterPro" id="IPR023346">
    <property type="entry name" value="Lysozyme-like_dom_sf"/>
</dbReference>
<feature type="compositionally biased region" description="Low complexity" evidence="1">
    <location>
        <begin position="57"/>
        <end position="79"/>
    </location>
</feature>